<evidence type="ECO:0000256" key="12">
    <source>
        <dbReference type="SAM" id="Phobius"/>
    </source>
</evidence>
<dbReference type="EMBL" id="CP165625">
    <property type="protein sequence ID" value="XDU95426.1"/>
    <property type="molecule type" value="Genomic_DNA"/>
</dbReference>
<dbReference type="SUPFAM" id="SSF54534">
    <property type="entry name" value="FKBP-like"/>
    <property type="match status" value="1"/>
</dbReference>
<evidence type="ECO:0000259" key="13">
    <source>
        <dbReference type="PROSITE" id="PS50198"/>
    </source>
</evidence>
<dbReference type="PANTHER" id="PTHR47529">
    <property type="entry name" value="PEPTIDYL-PROLYL CIS-TRANS ISOMERASE D"/>
    <property type="match status" value="1"/>
</dbReference>
<dbReference type="PANTHER" id="PTHR47529:SF1">
    <property type="entry name" value="PERIPLASMIC CHAPERONE PPID"/>
    <property type="match status" value="1"/>
</dbReference>
<dbReference type="PROSITE" id="PS50198">
    <property type="entry name" value="PPIC_PPIASE_2"/>
    <property type="match status" value="1"/>
</dbReference>
<evidence type="ECO:0000256" key="8">
    <source>
        <dbReference type="ARBA" id="ARBA00038408"/>
    </source>
</evidence>
<dbReference type="Pfam" id="PF13623">
    <property type="entry name" value="SurA_N_2"/>
    <property type="match status" value="1"/>
</dbReference>
<dbReference type="SUPFAM" id="SSF109998">
    <property type="entry name" value="Triger factor/SurA peptide-binding domain-like"/>
    <property type="match status" value="1"/>
</dbReference>
<comment type="similarity">
    <text evidence="8">Belongs to the PpiD chaperone family.</text>
</comment>
<dbReference type="GO" id="GO:0003755">
    <property type="term" value="F:peptidyl-prolyl cis-trans isomerase activity"/>
    <property type="evidence" value="ECO:0007669"/>
    <property type="project" value="UniProtKB-KW"/>
</dbReference>
<organism evidence="14">
    <name type="scientific">Flavobacterium sp. WC2409</name>
    <dbReference type="NCBI Taxonomy" id="3234139"/>
    <lineage>
        <taxon>Bacteria</taxon>
        <taxon>Pseudomonadati</taxon>
        <taxon>Bacteroidota</taxon>
        <taxon>Flavobacteriia</taxon>
        <taxon>Flavobacteriales</taxon>
        <taxon>Flavobacteriaceae</taxon>
        <taxon>Flavobacterium</taxon>
    </lineage>
</organism>
<dbReference type="Gene3D" id="3.10.50.40">
    <property type="match status" value="1"/>
</dbReference>
<keyword evidence="11 14" id="KW-0413">Isomerase</keyword>
<dbReference type="InterPro" id="IPR000297">
    <property type="entry name" value="PPIase_PpiC"/>
</dbReference>
<evidence type="ECO:0000256" key="9">
    <source>
        <dbReference type="ARBA" id="ARBA00040743"/>
    </source>
</evidence>
<keyword evidence="11" id="KW-0697">Rotamase</keyword>
<evidence type="ECO:0000256" key="6">
    <source>
        <dbReference type="ARBA" id="ARBA00023136"/>
    </source>
</evidence>
<reference evidence="14" key="1">
    <citation type="submission" date="2024-07" db="EMBL/GenBank/DDBJ databases">
        <authorList>
            <person name="Biller S.J."/>
        </authorList>
    </citation>
    <scope>NUCLEOTIDE SEQUENCE</scope>
    <source>
        <strain evidence="14">WC2409</strain>
    </source>
</reference>
<keyword evidence="4 12" id="KW-0812">Transmembrane</keyword>
<evidence type="ECO:0000256" key="2">
    <source>
        <dbReference type="ARBA" id="ARBA00022475"/>
    </source>
</evidence>
<dbReference type="InterPro" id="IPR027304">
    <property type="entry name" value="Trigger_fact/SurA_dom_sf"/>
</dbReference>
<feature type="domain" description="PpiC" evidence="13">
    <location>
        <begin position="341"/>
        <end position="447"/>
    </location>
</feature>
<evidence type="ECO:0000256" key="11">
    <source>
        <dbReference type="PROSITE-ProRule" id="PRU00278"/>
    </source>
</evidence>
<keyword evidence="2" id="KW-1003">Cell membrane</keyword>
<evidence type="ECO:0000256" key="5">
    <source>
        <dbReference type="ARBA" id="ARBA00022989"/>
    </source>
</evidence>
<evidence type="ECO:0000256" key="3">
    <source>
        <dbReference type="ARBA" id="ARBA00022519"/>
    </source>
</evidence>
<accession>A0AB39W4J2</accession>
<name>A0AB39W4J2_9FLAO</name>
<comment type="subcellular location">
    <subcellularLocation>
        <location evidence="1">Cell inner membrane</location>
        <topology evidence="1">Single-pass type II membrane protein</topology>
        <orientation evidence="1">Periplasmic side</orientation>
    </subcellularLocation>
</comment>
<protein>
    <recommendedName>
        <fullName evidence="9">Periplasmic chaperone PpiD</fullName>
    </recommendedName>
    <alternativeName>
        <fullName evidence="10">Periplasmic folding chaperone</fullName>
    </alternativeName>
</protein>
<keyword evidence="3" id="KW-0997">Cell inner membrane</keyword>
<keyword evidence="7" id="KW-0143">Chaperone</keyword>
<keyword evidence="5 12" id="KW-1133">Transmembrane helix</keyword>
<sequence length="699" mass="76157">MAVLSKIRQRSALMIAVIALALFAFIIGDLFKSGSFNSTSKDVGSINGKDISFEDFRIKVSNVEKSGQGITSTAAANKVWDQEVSVALLTSEFDKLGLRVGEKHLLEVLKADPNIGKNPMFLNAAGMFDLAKFKEYFKSNPSQAQYLKDREKDAELNAKYQIYNTLIKSAIYTTESEGKLRYEMEANKVNFAFVAGLYSTIKDSDVKVTDADIVEYMKKNEKKFKADESREVEYVLIEDKASKEDEAEVKSKINALLSGSVVYNQATGKNDTLSGFKSAKNTIEFVNSNSDVPYDSTYIAKKDLPAIDADQLYNLAPGEVYGPYVFGKYYCISKSMGKKLGVNAKASHILISYEGTQVPNQKEKRTKEEAKVKAEAILAQVNANPDSFLMLAFTNSDDSSAQQGGDLGYFGPNQMVKPFNDFVFNNGIGKVGLVETPFGFHIIKITDKQDGIRLATVAQKIEASEATSDKVFTQATKFEMDATDKGFTKVAKDMALTVAAPVTVSVMDENFGPLGNQRAIVRWAFEDGTKVGAVKRFEVPNLGHVIATVKNIDNSGLVPVTQARSYVESILKNKKKAELIKAKMTGSSLEAIAKAAGSTVQQASDVTLQNPVLTGGVGQEPKVVGTAFALAANKLSAPIEGNTGVYVVKNISTVKAPVLKDHATYVAQMKAQSAGDVNRVLPALKDNAEIKDNRKQFNY</sequence>
<dbReference type="InterPro" id="IPR046357">
    <property type="entry name" value="PPIase_dom_sf"/>
</dbReference>
<evidence type="ECO:0000256" key="10">
    <source>
        <dbReference type="ARBA" id="ARBA00042775"/>
    </source>
</evidence>
<dbReference type="RefSeq" id="WP_369753029.1">
    <property type="nucleotide sequence ID" value="NZ_CP165625.1"/>
</dbReference>
<evidence type="ECO:0000256" key="4">
    <source>
        <dbReference type="ARBA" id="ARBA00022692"/>
    </source>
</evidence>
<proteinExistence type="inferred from homology"/>
<feature type="transmembrane region" description="Helical" evidence="12">
    <location>
        <begin position="12"/>
        <end position="31"/>
    </location>
</feature>
<keyword evidence="6 12" id="KW-0472">Membrane</keyword>
<evidence type="ECO:0000313" key="14">
    <source>
        <dbReference type="EMBL" id="XDU95426.1"/>
    </source>
</evidence>
<dbReference type="AlphaFoldDB" id="A0AB39W4J2"/>
<gene>
    <name evidence="14" type="ORF">AB3G34_16255</name>
</gene>
<evidence type="ECO:0000256" key="1">
    <source>
        <dbReference type="ARBA" id="ARBA00004382"/>
    </source>
</evidence>
<dbReference type="InterPro" id="IPR052029">
    <property type="entry name" value="PpiD_chaperone"/>
</dbReference>
<evidence type="ECO:0000256" key="7">
    <source>
        <dbReference type="ARBA" id="ARBA00023186"/>
    </source>
</evidence>
<dbReference type="Pfam" id="PF13616">
    <property type="entry name" value="Rotamase_3"/>
    <property type="match status" value="1"/>
</dbReference>
<dbReference type="GO" id="GO:0005886">
    <property type="term" value="C:plasma membrane"/>
    <property type="evidence" value="ECO:0007669"/>
    <property type="project" value="UniProtKB-SubCell"/>
</dbReference>